<dbReference type="EMBL" id="CP040852">
    <property type="protein sequence ID" value="QIA89378.1"/>
    <property type="molecule type" value="Genomic_DNA"/>
</dbReference>
<accession>A0AAE7BPM9</accession>
<dbReference type="RefSeq" id="WP_135056218.1">
    <property type="nucleotide sequence ID" value="NZ_CP040852.1"/>
</dbReference>
<dbReference type="PANTHER" id="PTHR12526">
    <property type="entry name" value="GLYCOSYLTRANSFERASE"/>
    <property type="match status" value="1"/>
</dbReference>
<gene>
    <name evidence="1" type="ORF">FEE40_03840</name>
</gene>
<reference evidence="1 2" key="1">
    <citation type="journal article" date="2019" name="Nat. Med.">
        <title>Preventing dysbiosis of the neonatal mouse intestinal microbiome protects against late-onset sepsis.</title>
        <authorList>
            <person name="Singer J.R."/>
            <person name="Blosser E.G."/>
            <person name="Zindl C.L."/>
            <person name="Silberger D.J."/>
            <person name="Conlan S."/>
            <person name="Laufer V.A."/>
            <person name="DiToro D."/>
            <person name="Deming C."/>
            <person name="Kumar R."/>
            <person name="Morrow C.D."/>
            <person name="Segre J.A."/>
            <person name="Gray M.J."/>
            <person name="Randolph D.A."/>
            <person name="Weaver C.T."/>
        </authorList>
    </citation>
    <scope>NUCLEOTIDE SEQUENCE [LARGE SCALE GENOMIC DNA]</scope>
    <source>
        <strain evidence="1 2">V10</strain>
    </source>
</reference>
<sequence length="165" mass="18610">MKIACSKSEYDASRELTSKTEYVNNGINMKKMDKLLTNGSVVKSKKLRIVTLGRTADKKTKVFTKIATALPNDKFVWIDDGNMRDSLTDNNITITGWLDRKLAIKEMENSDGFLLTSHYEGRPMSLLETMYIEKVCVVSSVIGNRDVINGRNGFLCKNIDEYIVA</sequence>
<organism evidence="1 2">
    <name type="scientific">Ligilactobacillus murinus</name>
    <dbReference type="NCBI Taxonomy" id="1622"/>
    <lineage>
        <taxon>Bacteria</taxon>
        <taxon>Bacillati</taxon>
        <taxon>Bacillota</taxon>
        <taxon>Bacilli</taxon>
        <taxon>Lactobacillales</taxon>
        <taxon>Lactobacillaceae</taxon>
        <taxon>Ligilactobacillus</taxon>
    </lineage>
</organism>
<dbReference type="Proteomes" id="UP000463931">
    <property type="component" value="Chromosome"/>
</dbReference>
<name>A0AAE7BPM9_9LACO</name>
<dbReference type="Gene3D" id="3.40.50.2000">
    <property type="entry name" value="Glycogen Phosphorylase B"/>
    <property type="match status" value="1"/>
</dbReference>
<evidence type="ECO:0000313" key="1">
    <source>
        <dbReference type="EMBL" id="QIA89378.1"/>
    </source>
</evidence>
<protein>
    <submittedName>
        <fullName evidence="1">Glycosyltransferase family 4 protein</fullName>
    </submittedName>
</protein>
<dbReference type="SUPFAM" id="SSF53756">
    <property type="entry name" value="UDP-Glycosyltransferase/glycogen phosphorylase"/>
    <property type="match status" value="1"/>
</dbReference>
<dbReference type="AlphaFoldDB" id="A0AAE7BPM9"/>
<dbReference type="Pfam" id="PF13692">
    <property type="entry name" value="Glyco_trans_1_4"/>
    <property type="match status" value="1"/>
</dbReference>
<proteinExistence type="predicted"/>
<evidence type="ECO:0000313" key="2">
    <source>
        <dbReference type="Proteomes" id="UP000463931"/>
    </source>
</evidence>